<dbReference type="InterPro" id="IPR029021">
    <property type="entry name" value="Prot-tyrosine_phosphatase-like"/>
</dbReference>
<sequence>METSDRIIEGLYLGGVMAALNERDLQSNKITHILSVDEKPLPDILTNKFSYKHIFALDLYDFELLSHFPDCFMFIDEGRDGGGAVLVHCQAGMSRSATIVIAYLMHKLKLTKEQAIKKVTAVRHFIRPNDGFLQQLQLFENMGCQLDKTHPEFRAFQLNKLAVRFKCGQFSGGVPESEIPAEVFVQPDLSAKGNDAYYKCQKCRTFLFHDGALSSHNVGEGDSAFDWRSKVPANKRPQGLSSSEKSVCQKSLFVDPLAWMKGKINTDQGKLHCPKCDAKIGSYIWYGEKCPCGAWVAPAFHISSGKVDKIPSQPVTPRMHIPATSDIAGSGSSPPSQPHQIGAVSAFPSLAGGSGRPAGNLSLPERTTAAAARLSSVHPVAAVQPRMAASTAQTTAMPSSANNTTVLVPNGPLEIQNEVAGDGSSAEQIRNPNNRDLESGITNIRMDVDSG</sequence>
<evidence type="ECO:0000256" key="10">
    <source>
        <dbReference type="ARBA" id="ARBA00051722"/>
    </source>
</evidence>
<evidence type="ECO:0000256" key="6">
    <source>
        <dbReference type="ARBA" id="ARBA00022912"/>
    </source>
</evidence>
<evidence type="ECO:0000256" key="9">
    <source>
        <dbReference type="ARBA" id="ARBA00048336"/>
    </source>
</evidence>
<evidence type="ECO:0000256" key="3">
    <source>
        <dbReference type="ARBA" id="ARBA00008601"/>
    </source>
</evidence>
<comment type="catalytic activity">
    <reaction evidence="8">
        <text>O-phospho-L-seryl-[protein] + H2O = L-seryl-[protein] + phosphate</text>
        <dbReference type="Rhea" id="RHEA:20629"/>
        <dbReference type="Rhea" id="RHEA-COMP:9863"/>
        <dbReference type="Rhea" id="RHEA-COMP:11604"/>
        <dbReference type="ChEBI" id="CHEBI:15377"/>
        <dbReference type="ChEBI" id="CHEBI:29999"/>
        <dbReference type="ChEBI" id="CHEBI:43474"/>
        <dbReference type="ChEBI" id="CHEBI:83421"/>
        <dbReference type="EC" id="3.1.3.16"/>
    </reaction>
</comment>
<dbReference type="SMART" id="SM00195">
    <property type="entry name" value="DSPc"/>
    <property type="match status" value="1"/>
</dbReference>
<evidence type="ECO:0000256" key="7">
    <source>
        <dbReference type="ARBA" id="ARBA00023242"/>
    </source>
</evidence>
<dbReference type="GO" id="GO:0004725">
    <property type="term" value="F:protein tyrosine phosphatase activity"/>
    <property type="evidence" value="ECO:0007669"/>
    <property type="project" value="UniProtKB-EC"/>
</dbReference>
<evidence type="ECO:0000256" key="4">
    <source>
        <dbReference type="ARBA" id="ARBA00022490"/>
    </source>
</evidence>
<comment type="subcellular location">
    <subcellularLocation>
        <location evidence="2">Cytoplasm</location>
    </subcellularLocation>
    <subcellularLocation>
        <location evidence="1">Nucleus</location>
    </subcellularLocation>
</comment>
<dbReference type="PROSITE" id="PS50054">
    <property type="entry name" value="TYR_PHOSPHATASE_DUAL"/>
    <property type="match status" value="1"/>
</dbReference>
<comment type="caution">
    <text evidence="13">The sequence shown here is derived from an EMBL/GenBank/DDBJ whole genome shotgun (WGS) entry which is preliminary data.</text>
</comment>
<dbReference type="InterPro" id="IPR016130">
    <property type="entry name" value="Tyr_Pase_AS"/>
</dbReference>
<comment type="similarity">
    <text evidence="3">Belongs to the protein-tyrosine phosphatase family. Non-receptor class dual specificity subfamily.</text>
</comment>
<dbReference type="GO" id="GO:0005634">
    <property type="term" value="C:nucleus"/>
    <property type="evidence" value="ECO:0007669"/>
    <property type="project" value="UniProtKB-SubCell"/>
</dbReference>
<evidence type="ECO:0000259" key="11">
    <source>
        <dbReference type="PROSITE" id="PS50054"/>
    </source>
</evidence>
<dbReference type="CDD" id="cd14498">
    <property type="entry name" value="DSP"/>
    <property type="match status" value="1"/>
</dbReference>
<dbReference type="Gene3D" id="3.90.190.10">
    <property type="entry name" value="Protein tyrosine phosphatase superfamily"/>
    <property type="match status" value="1"/>
</dbReference>
<comment type="catalytic activity">
    <reaction evidence="9">
        <text>O-phospho-L-threonyl-[protein] + H2O = L-threonyl-[protein] + phosphate</text>
        <dbReference type="Rhea" id="RHEA:47004"/>
        <dbReference type="Rhea" id="RHEA-COMP:11060"/>
        <dbReference type="Rhea" id="RHEA-COMP:11605"/>
        <dbReference type="ChEBI" id="CHEBI:15377"/>
        <dbReference type="ChEBI" id="CHEBI:30013"/>
        <dbReference type="ChEBI" id="CHEBI:43474"/>
        <dbReference type="ChEBI" id="CHEBI:61977"/>
        <dbReference type="EC" id="3.1.3.16"/>
    </reaction>
</comment>
<dbReference type="FunFam" id="3.90.190.10:FF:000056">
    <property type="entry name" value="Dual specificity phosphatase 12"/>
    <property type="match status" value="1"/>
</dbReference>
<evidence type="ECO:0000259" key="12">
    <source>
        <dbReference type="PROSITE" id="PS50056"/>
    </source>
</evidence>
<protein>
    <recommendedName>
        <fullName evidence="15">Protein-tyrosine-phosphatase</fullName>
    </recommendedName>
</protein>
<keyword evidence="14" id="KW-1185">Reference proteome</keyword>
<dbReference type="PANTHER" id="PTHR45848">
    <property type="entry name" value="DUAL SPECIFICITY PROTEIN PHOSPHATASE 12 FAMILY MEMBER"/>
    <property type="match status" value="1"/>
</dbReference>
<dbReference type="InterPro" id="IPR020422">
    <property type="entry name" value="TYR_PHOSPHATASE_DUAL_dom"/>
</dbReference>
<keyword evidence="4" id="KW-0963">Cytoplasm</keyword>
<keyword evidence="7" id="KW-0539">Nucleus</keyword>
<evidence type="ECO:0000256" key="1">
    <source>
        <dbReference type="ARBA" id="ARBA00004123"/>
    </source>
</evidence>
<evidence type="ECO:0000256" key="5">
    <source>
        <dbReference type="ARBA" id="ARBA00022801"/>
    </source>
</evidence>
<name>A0A8S3YP37_9EUPU</name>
<organism evidence="13 14">
    <name type="scientific">Candidula unifasciata</name>
    <dbReference type="NCBI Taxonomy" id="100452"/>
    <lineage>
        <taxon>Eukaryota</taxon>
        <taxon>Metazoa</taxon>
        <taxon>Spiralia</taxon>
        <taxon>Lophotrochozoa</taxon>
        <taxon>Mollusca</taxon>
        <taxon>Gastropoda</taxon>
        <taxon>Heterobranchia</taxon>
        <taxon>Euthyneura</taxon>
        <taxon>Panpulmonata</taxon>
        <taxon>Eupulmonata</taxon>
        <taxon>Stylommatophora</taxon>
        <taxon>Helicina</taxon>
        <taxon>Helicoidea</taxon>
        <taxon>Geomitridae</taxon>
        <taxon>Candidula</taxon>
    </lineage>
</organism>
<dbReference type="Pfam" id="PF00782">
    <property type="entry name" value="DSPc"/>
    <property type="match status" value="1"/>
</dbReference>
<dbReference type="AlphaFoldDB" id="A0A8S3YP37"/>
<gene>
    <name evidence="13" type="ORF">CUNI_LOCUS2258</name>
</gene>
<dbReference type="Proteomes" id="UP000678393">
    <property type="component" value="Unassembled WGS sequence"/>
</dbReference>
<evidence type="ECO:0000313" key="14">
    <source>
        <dbReference type="Proteomes" id="UP000678393"/>
    </source>
</evidence>
<dbReference type="PANTHER" id="PTHR45848:SF4">
    <property type="entry name" value="DUAL SPECIFICITY PROTEIN PHOSPHATASE 12"/>
    <property type="match status" value="1"/>
</dbReference>
<evidence type="ECO:0000256" key="8">
    <source>
        <dbReference type="ARBA" id="ARBA00047761"/>
    </source>
</evidence>
<dbReference type="EMBL" id="CAJHNH020000289">
    <property type="protein sequence ID" value="CAG5116700.1"/>
    <property type="molecule type" value="Genomic_DNA"/>
</dbReference>
<comment type="catalytic activity">
    <reaction evidence="10">
        <text>O-phospho-L-tyrosyl-[protein] + H2O = L-tyrosyl-[protein] + phosphate</text>
        <dbReference type="Rhea" id="RHEA:10684"/>
        <dbReference type="Rhea" id="RHEA-COMP:10136"/>
        <dbReference type="Rhea" id="RHEA-COMP:20101"/>
        <dbReference type="ChEBI" id="CHEBI:15377"/>
        <dbReference type="ChEBI" id="CHEBI:43474"/>
        <dbReference type="ChEBI" id="CHEBI:46858"/>
        <dbReference type="ChEBI" id="CHEBI:61978"/>
        <dbReference type="EC" id="3.1.3.48"/>
    </reaction>
</comment>
<dbReference type="PROSITE" id="PS50056">
    <property type="entry name" value="TYR_PHOSPHATASE_2"/>
    <property type="match status" value="1"/>
</dbReference>
<dbReference type="GO" id="GO:0008138">
    <property type="term" value="F:protein tyrosine/serine/threonine phosphatase activity"/>
    <property type="evidence" value="ECO:0007669"/>
    <property type="project" value="TreeGrafter"/>
</dbReference>
<accession>A0A8S3YP37</accession>
<dbReference type="InterPro" id="IPR000340">
    <property type="entry name" value="Dual-sp_phosphatase_cat-dom"/>
</dbReference>
<feature type="domain" description="Tyrosine specific protein phosphatases" evidence="12">
    <location>
        <begin position="66"/>
        <end position="123"/>
    </location>
</feature>
<dbReference type="GO" id="GO:0004722">
    <property type="term" value="F:protein serine/threonine phosphatase activity"/>
    <property type="evidence" value="ECO:0007669"/>
    <property type="project" value="UniProtKB-EC"/>
</dbReference>
<dbReference type="GO" id="GO:0005737">
    <property type="term" value="C:cytoplasm"/>
    <property type="evidence" value="ECO:0007669"/>
    <property type="project" value="UniProtKB-SubCell"/>
</dbReference>
<feature type="domain" description="Tyrosine-protein phosphatase" evidence="11">
    <location>
        <begin position="2"/>
        <end position="145"/>
    </location>
</feature>
<evidence type="ECO:0000256" key="2">
    <source>
        <dbReference type="ARBA" id="ARBA00004496"/>
    </source>
</evidence>
<dbReference type="SUPFAM" id="SSF52799">
    <property type="entry name" value="(Phosphotyrosine protein) phosphatases II"/>
    <property type="match status" value="1"/>
</dbReference>
<evidence type="ECO:0008006" key="15">
    <source>
        <dbReference type="Google" id="ProtNLM"/>
    </source>
</evidence>
<evidence type="ECO:0000313" key="13">
    <source>
        <dbReference type="EMBL" id="CAG5116700.1"/>
    </source>
</evidence>
<proteinExistence type="inferred from homology"/>
<dbReference type="PROSITE" id="PS00383">
    <property type="entry name" value="TYR_PHOSPHATASE_1"/>
    <property type="match status" value="1"/>
</dbReference>
<dbReference type="InterPro" id="IPR000387">
    <property type="entry name" value="Tyr_Pase_dom"/>
</dbReference>
<dbReference type="OrthoDB" id="2017893at2759"/>
<keyword evidence="5" id="KW-0378">Hydrolase</keyword>
<keyword evidence="6" id="KW-0904">Protein phosphatase</keyword>
<reference evidence="13" key="1">
    <citation type="submission" date="2021-04" db="EMBL/GenBank/DDBJ databases">
        <authorList>
            <consortium name="Molecular Ecology Group"/>
        </authorList>
    </citation>
    <scope>NUCLEOTIDE SEQUENCE</scope>
</reference>